<feature type="domain" description="ER-bound oxygenase mpaB/mpaB'/Rubber oxygenase catalytic" evidence="1">
    <location>
        <begin position="21"/>
        <end position="144"/>
    </location>
</feature>
<reference evidence="2 3" key="1">
    <citation type="submission" date="2020-08" db="EMBL/GenBank/DDBJ databases">
        <title>Genomic Encyclopedia of Type Strains, Phase III (KMG-III): the genomes of soil and plant-associated and newly described type strains.</title>
        <authorList>
            <person name="Whitman W."/>
        </authorList>
    </citation>
    <scope>NUCLEOTIDE SEQUENCE [LARGE SCALE GENOMIC DNA]</scope>
    <source>
        <strain evidence="2 3">CECT 8960</strain>
    </source>
</reference>
<dbReference type="PANTHER" id="PTHR36151">
    <property type="entry name" value="BLR2777 PROTEIN"/>
    <property type="match status" value="1"/>
</dbReference>
<dbReference type="GO" id="GO:0016491">
    <property type="term" value="F:oxidoreductase activity"/>
    <property type="evidence" value="ECO:0007669"/>
    <property type="project" value="InterPro"/>
</dbReference>
<keyword evidence="3" id="KW-1185">Reference proteome</keyword>
<dbReference type="Proteomes" id="UP000520767">
    <property type="component" value="Unassembled WGS sequence"/>
</dbReference>
<dbReference type="AlphaFoldDB" id="A0A7W7Q9K9"/>
<comment type="caution">
    <text evidence="2">The sequence shown here is derived from an EMBL/GenBank/DDBJ whole genome shotgun (WGS) entry which is preliminary data.</text>
</comment>
<gene>
    <name evidence="2" type="ORF">FHR82_005384</name>
</gene>
<dbReference type="Pfam" id="PF09995">
    <property type="entry name" value="MPAB_Lcp_cat"/>
    <property type="match status" value="1"/>
</dbReference>
<dbReference type="PANTHER" id="PTHR36151:SF3">
    <property type="entry name" value="ER-BOUND OXYGENASE MPAB_MPAB'_RUBBER OXYGENASE CATALYTIC DOMAIN-CONTAINING PROTEIN"/>
    <property type="match status" value="1"/>
</dbReference>
<protein>
    <submittedName>
        <fullName evidence="2">Uncharacterized protein (DUF2236 family)</fullName>
    </submittedName>
</protein>
<evidence type="ECO:0000259" key="1">
    <source>
        <dbReference type="Pfam" id="PF09995"/>
    </source>
</evidence>
<evidence type="ECO:0000313" key="3">
    <source>
        <dbReference type="Proteomes" id="UP000520767"/>
    </source>
</evidence>
<name>A0A7W7Q9K9_9PSEU</name>
<evidence type="ECO:0000313" key="2">
    <source>
        <dbReference type="EMBL" id="MBB4909131.1"/>
    </source>
</evidence>
<organism evidence="2 3">
    <name type="scientific">Actinophytocola algeriensis</name>
    <dbReference type="NCBI Taxonomy" id="1768010"/>
    <lineage>
        <taxon>Bacteria</taxon>
        <taxon>Bacillati</taxon>
        <taxon>Actinomycetota</taxon>
        <taxon>Actinomycetes</taxon>
        <taxon>Pseudonocardiales</taxon>
        <taxon>Pseudonocardiaceae</taxon>
    </lineage>
</organism>
<sequence>MTEVVRTEPALGAPGPGTLHWRYAGEVRGYLLLVKAGLLQLMHPGLGAGVEHHSDFFNEPWERVLRSVPEIQGVTFDYPDGAATAQKIRDYHTHIKGTDAQGRRYHALDPETYFWAHATIWDALFQMIDLFDHPMTEAEKEQLY</sequence>
<dbReference type="InterPro" id="IPR018713">
    <property type="entry name" value="MPAB/Lcp_cat_dom"/>
</dbReference>
<accession>A0A7W7Q9K9</accession>
<proteinExistence type="predicted"/>
<dbReference type="EMBL" id="JACHJQ010000005">
    <property type="protein sequence ID" value="MBB4909131.1"/>
    <property type="molecule type" value="Genomic_DNA"/>
</dbReference>